<dbReference type="SMART" id="SM00248">
    <property type="entry name" value="ANK"/>
    <property type="match status" value="5"/>
</dbReference>
<dbReference type="PROSITE" id="PS50088">
    <property type="entry name" value="ANK_REPEAT"/>
    <property type="match status" value="2"/>
</dbReference>
<organism evidence="4 5">
    <name type="scientific">Microtus ochrogaster</name>
    <name type="common">Prairie vole</name>
    <dbReference type="NCBI Taxonomy" id="79684"/>
    <lineage>
        <taxon>Eukaryota</taxon>
        <taxon>Metazoa</taxon>
        <taxon>Chordata</taxon>
        <taxon>Craniata</taxon>
        <taxon>Vertebrata</taxon>
        <taxon>Euteleostomi</taxon>
        <taxon>Mammalia</taxon>
        <taxon>Eutheria</taxon>
        <taxon>Euarchontoglires</taxon>
        <taxon>Glires</taxon>
        <taxon>Rodentia</taxon>
        <taxon>Myomorpha</taxon>
        <taxon>Muroidea</taxon>
        <taxon>Cricetidae</taxon>
        <taxon>Arvicolinae</taxon>
        <taxon>Microtus</taxon>
    </lineage>
</organism>
<protein>
    <submittedName>
        <fullName evidence="4">SH3 and multiple ankyrin repeat domains protein 3</fullName>
    </submittedName>
</protein>
<dbReference type="FunFam" id="1.25.40.20:FF:000064">
    <property type="entry name" value="SH3 and multiple ankyrin repeat domains protein 3"/>
    <property type="match status" value="1"/>
</dbReference>
<sequence length="701" mass="77388">MLGSRRTWLPESKGVGHPLDLIAGVCRGGLAITACSNMHFDLIRSLTHGCDPHGLETSPPPRVQTVAAVRSLPVGPDVLTALSGHTVWYLNPYGEGRAVTVVLDELVLLEYPDSGALAGVPMLIPTVSLDPGTMPRSPTSSEDEMAQSFSDYSMGSESDSSKDETIYDTIRATTEKPSGPKMEEIQDNTLVIRVLIQDLQQTKCIRFNPDATVWVAKQRILCTLNQGLKDVLNYGLFQPASNGRDGKFLDEERLLREYPQPTGQGVPSLEFRYKKRVYKQSNLDEKQLARLHTKTNLKKFMDHTQHRSVEKLVKLLDRGLDPNFHDLETGETPLTLAAQLNDSMEVIKVLRNGGAHLDFRARDGMTALHKAARMRNQVALKTLLELGASPDYKDSYGLTPLYHTAIVGGDPYCCELLLHEHASVCCKDENGWHEIHQVLVAFLFFAPLGVLAPAAVSASSSCEVALAPIDTAEACRYGHVQHLEHLLFYGADMSAQNASGNTALHICALYNQVDKIISRTQGTAPLPQFPTSDSGDAFWKPQRLKDMVPDLRERDVLVAGTWILDHDYPEVDVEEKLRLMSHGKAEDSCARVLLFRGGNKELKNYNSQTPFQVAIIAGNFELAEYIKNHKETDIVPLVPTRRAISGAPPCSHRPTMGWAQSCTMDEPAGLRPPALGFHRTCSGEQSHWTSSGEPLKVELPH</sequence>
<dbReference type="InterPro" id="IPR032425">
    <property type="entry name" value="FERM_f0"/>
</dbReference>
<feature type="compositionally biased region" description="Polar residues" evidence="2">
    <location>
        <begin position="682"/>
        <end position="692"/>
    </location>
</feature>
<feature type="region of interest" description="Disordered" evidence="2">
    <location>
        <begin position="130"/>
        <end position="165"/>
    </location>
</feature>
<dbReference type="InterPro" id="IPR036770">
    <property type="entry name" value="Ankyrin_rpt-contain_sf"/>
</dbReference>
<accession>A0A8J6GAM2</accession>
<dbReference type="PANTHER" id="PTHR24135:SF17">
    <property type="entry name" value="SH3 AND MULTIPLE ANKYRIN REPEAT DOMAINS PROTEIN 2"/>
    <property type="match status" value="1"/>
</dbReference>
<dbReference type="InterPro" id="IPR002110">
    <property type="entry name" value="Ankyrin_rpt"/>
</dbReference>
<dbReference type="Gene3D" id="3.10.20.90">
    <property type="entry name" value="Phosphatidylinositol 3-kinase Catalytic Subunit, Chain A, domain 1"/>
    <property type="match status" value="1"/>
</dbReference>
<dbReference type="FunFam" id="3.10.20.90:FF:000029">
    <property type="entry name" value="SH3 and multiple ankyrin repeat domains protein 1"/>
    <property type="match status" value="1"/>
</dbReference>
<feature type="repeat" description="ANK" evidence="1">
    <location>
        <begin position="329"/>
        <end position="362"/>
    </location>
</feature>
<feature type="compositionally biased region" description="Low complexity" evidence="2">
    <location>
        <begin position="148"/>
        <end position="158"/>
    </location>
</feature>
<evidence type="ECO:0000256" key="2">
    <source>
        <dbReference type="SAM" id="MobiDB-lite"/>
    </source>
</evidence>
<feature type="repeat" description="ANK" evidence="1">
    <location>
        <begin position="363"/>
        <end position="395"/>
    </location>
</feature>
<proteinExistence type="predicted"/>
<dbReference type="Proteomes" id="UP000710432">
    <property type="component" value="Unassembled WGS sequence"/>
</dbReference>
<dbReference type="CDD" id="cd17176">
    <property type="entry name" value="FERM_F0_SHANK2"/>
    <property type="match status" value="1"/>
</dbReference>
<dbReference type="AlphaFoldDB" id="A0A8J6GAM2"/>
<dbReference type="InterPro" id="IPR051569">
    <property type="entry name" value="SHANK"/>
</dbReference>
<evidence type="ECO:0000313" key="4">
    <source>
        <dbReference type="EMBL" id="KAH0507974.1"/>
    </source>
</evidence>
<dbReference type="PANTHER" id="PTHR24135">
    <property type="entry name" value="SH3 AND MULTIPLE ANKYRIN REPEAT DOMAINS PROTEIN"/>
    <property type="match status" value="1"/>
</dbReference>
<dbReference type="Pfam" id="PF16511">
    <property type="entry name" value="FERM_f0"/>
    <property type="match status" value="1"/>
</dbReference>
<gene>
    <name evidence="4" type="ORF">LTLLF_164540</name>
</gene>
<feature type="domain" description="Talin N-terminal F0" evidence="3">
    <location>
        <begin position="190"/>
        <end position="260"/>
    </location>
</feature>
<dbReference type="Pfam" id="PF00023">
    <property type="entry name" value="Ank"/>
    <property type="match status" value="1"/>
</dbReference>
<feature type="region of interest" description="Disordered" evidence="2">
    <location>
        <begin position="681"/>
        <end position="701"/>
    </location>
</feature>
<dbReference type="GO" id="GO:0030160">
    <property type="term" value="F:synaptic receptor adaptor activity"/>
    <property type="evidence" value="ECO:0007669"/>
    <property type="project" value="TreeGrafter"/>
</dbReference>
<keyword evidence="1" id="KW-0040">ANK repeat</keyword>
<dbReference type="GO" id="GO:0014069">
    <property type="term" value="C:postsynaptic density"/>
    <property type="evidence" value="ECO:0007669"/>
    <property type="project" value="TreeGrafter"/>
</dbReference>
<name>A0A8J6GAM2_MICOH</name>
<dbReference type="SUPFAM" id="SSF48403">
    <property type="entry name" value="Ankyrin repeat"/>
    <property type="match status" value="1"/>
</dbReference>
<dbReference type="GO" id="GO:0045211">
    <property type="term" value="C:postsynaptic membrane"/>
    <property type="evidence" value="ECO:0007669"/>
    <property type="project" value="TreeGrafter"/>
</dbReference>
<dbReference type="GO" id="GO:0035255">
    <property type="term" value="F:ionotropic glutamate receptor binding"/>
    <property type="evidence" value="ECO:0007669"/>
    <property type="project" value="TreeGrafter"/>
</dbReference>
<dbReference type="EMBL" id="JAATJU010023300">
    <property type="protein sequence ID" value="KAH0507974.1"/>
    <property type="molecule type" value="Genomic_DNA"/>
</dbReference>
<dbReference type="Pfam" id="PF12796">
    <property type="entry name" value="Ank_2"/>
    <property type="match status" value="1"/>
</dbReference>
<evidence type="ECO:0000259" key="3">
    <source>
        <dbReference type="Pfam" id="PF16511"/>
    </source>
</evidence>
<reference evidence="4" key="1">
    <citation type="submission" date="2020-03" db="EMBL/GenBank/DDBJ databases">
        <title>Studies in the Genomics of Life Span.</title>
        <authorList>
            <person name="Glass D."/>
        </authorList>
    </citation>
    <scope>NUCLEOTIDE SEQUENCE</scope>
    <source>
        <strain evidence="4">LTLLF</strain>
        <tissue evidence="4">Muscle</tissue>
    </source>
</reference>
<dbReference type="Gene3D" id="1.25.40.20">
    <property type="entry name" value="Ankyrin repeat-containing domain"/>
    <property type="match status" value="2"/>
</dbReference>
<dbReference type="PROSITE" id="PS50297">
    <property type="entry name" value="ANK_REP_REGION"/>
    <property type="match status" value="2"/>
</dbReference>
<evidence type="ECO:0000256" key="1">
    <source>
        <dbReference type="PROSITE-ProRule" id="PRU00023"/>
    </source>
</evidence>
<dbReference type="GO" id="GO:0043197">
    <property type="term" value="C:dendritic spine"/>
    <property type="evidence" value="ECO:0007669"/>
    <property type="project" value="TreeGrafter"/>
</dbReference>
<evidence type="ECO:0000313" key="5">
    <source>
        <dbReference type="Proteomes" id="UP000710432"/>
    </source>
</evidence>
<comment type="caution">
    <text evidence="4">The sequence shown here is derived from an EMBL/GenBank/DDBJ whole genome shotgun (WGS) entry which is preliminary data.</text>
</comment>